<name>A0A3S4PEN2_9MAGN</name>
<dbReference type="GO" id="GO:0005576">
    <property type="term" value="C:extracellular region"/>
    <property type="evidence" value="ECO:0007669"/>
    <property type="project" value="InterPro"/>
</dbReference>
<evidence type="ECO:0000256" key="6">
    <source>
        <dbReference type="RuleBase" id="RU365023"/>
    </source>
</evidence>
<evidence type="ECO:0000259" key="7">
    <source>
        <dbReference type="PROSITE" id="PS50842"/>
    </source>
</evidence>
<dbReference type="SMART" id="SM00837">
    <property type="entry name" value="DPBB_1"/>
    <property type="match status" value="1"/>
</dbReference>
<dbReference type="Gene3D" id="2.40.40.10">
    <property type="entry name" value="RlpA-like domain"/>
    <property type="match status" value="1"/>
</dbReference>
<comment type="subcellular location">
    <subcellularLocation>
        <location evidence="6">Secreted</location>
        <location evidence="6">Cell wall</location>
    </subcellularLocation>
    <subcellularLocation>
        <location evidence="6">Membrane</location>
        <topology evidence="6">Peripheral membrane protein</topology>
    </subcellularLocation>
</comment>
<sequence length="263" mass="28949">MVSSTRSWPLWILLLLVSSFMNIKSTVAIAVFRPSPWSLAHATFYGDDTASETMGGACGYGNLYSSGYGTDTAALSSTLFKNGFGCGTCYQIRCVHSTACYKGSPFTPVTATNLCPPNWYKDSNAGGWCNPPRTHFDMSKPAFMKIAYWKAGIVPVMYRRVPCIKKGGVEFSFQGNGYWLLVYVMNVGGGGDIGAILVKGSRTKWICMTHNWGASYQAFATLERQSLSFRITSYSTRETIIAWNVAPANWHVGVTYKASVNFR</sequence>
<dbReference type="PRINTS" id="PR01225">
    <property type="entry name" value="EXPANSNFAMLY"/>
</dbReference>
<dbReference type="InterPro" id="IPR002963">
    <property type="entry name" value="Expansin"/>
</dbReference>
<reference evidence="9 10" key="1">
    <citation type="journal article" date="2019" name="Nat. Plants">
        <title>Stout camphor tree genome fills gaps in understanding of flowering plant genome evolution.</title>
        <authorList>
            <person name="Chaw S.M."/>
            <person name="Liu Y.C."/>
            <person name="Wu Y.W."/>
            <person name="Wang H.Y."/>
            <person name="Lin C.I."/>
            <person name="Wu C.S."/>
            <person name="Ke H.M."/>
            <person name="Chang L.Y."/>
            <person name="Hsu C.Y."/>
            <person name="Yang H.T."/>
            <person name="Sudianto E."/>
            <person name="Hsu M.H."/>
            <person name="Wu K.P."/>
            <person name="Wang L.N."/>
            <person name="Leebens-Mack J.H."/>
            <person name="Tsai I.J."/>
        </authorList>
    </citation>
    <scope>NUCLEOTIDE SEQUENCE [LARGE SCALE GENOMIC DNA]</scope>
    <source>
        <strain evidence="10">cv. Chaw 1501</strain>
        <tissue evidence="9">Young leaves</tissue>
    </source>
</reference>
<feature type="domain" description="Expansin-like CBD" evidence="8">
    <location>
        <begin position="178"/>
        <end position="258"/>
    </location>
</feature>
<keyword evidence="10" id="KW-1185">Reference proteome</keyword>
<dbReference type="EMBL" id="QPKB01000007">
    <property type="protein sequence ID" value="RWR89441.1"/>
    <property type="molecule type" value="Genomic_DNA"/>
</dbReference>
<feature type="signal peptide" evidence="6">
    <location>
        <begin position="1"/>
        <end position="28"/>
    </location>
</feature>
<evidence type="ECO:0000256" key="3">
    <source>
        <dbReference type="ARBA" id="ARBA00022525"/>
    </source>
</evidence>
<dbReference type="OrthoDB" id="5823761at2759"/>
<dbReference type="InterPro" id="IPR007118">
    <property type="entry name" value="Expan_Lol_pI"/>
</dbReference>
<keyword evidence="6" id="KW-0961">Cell wall biogenesis/degradation</keyword>
<dbReference type="Proteomes" id="UP000283530">
    <property type="component" value="Unassembled WGS sequence"/>
</dbReference>
<evidence type="ECO:0000313" key="10">
    <source>
        <dbReference type="Proteomes" id="UP000283530"/>
    </source>
</evidence>
<dbReference type="Pfam" id="PF01357">
    <property type="entry name" value="Expansin_C"/>
    <property type="match status" value="1"/>
</dbReference>
<dbReference type="GO" id="GO:0009664">
    <property type="term" value="P:plant-type cell wall organization"/>
    <property type="evidence" value="ECO:0007669"/>
    <property type="project" value="InterPro"/>
</dbReference>
<keyword evidence="4 6" id="KW-0732">Signal</keyword>
<dbReference type="InterPro" id="IPR036749">
    <property type="entry name" value="Expansin_CBD_sf"/>
</dbReference>
<evidence type="ECO:0000259" key="8">
    <source>
        <dbReference type="PROSITE" id="PS50843"/>
    </source>
</evidence>
<evidence type="ECO:0000313" key="9">
    <source>
        <dbReference type="EMBL" id="RWR89441.1"/>
    </source>
</evidence>
<gene>
    <name evidence="9" type="ORF">CKAN_01849600</name>
</gene>
<feature type="domain" description="Expansin-like EG45" evidence="7">
    <location>
        <begin position="55"/>
        <end position="168"/>
    </location>
</feature>
<comment type="caution">
    <text evidence="9">The sequence shown here is derived from an EMBL/GenBank/DDBJ whole genome shotgun (WGS) entry which is preliminary data.</text>
</comment>
<evidence type="ECO:0000256" key="1">
    <source>
        <dbReference type="ARBA" id="ARBA00005392"/>
    </source>
</evidence>
<dbReference type="GO" id="GO:0016020">
    <property type="term" value="C:membrane"/>
    <property type="evidence" value="ECO:0007669"/>
    <property type="project" value="UniProtKB-SubCell"/>
</dbReference>
<dbReference type="SUPFAM" id="SSF49590">
    <property type="entry name" value="PHL pollen allergen"/>
    <property type="match status" value="1"/>
</dbReference>
<evidence type="ECO:0000256" key="5">
    <source>
        <dbReference type="ARBA" id="ARBA00023136"/>
    </source>
</evidence>
<dbReference type="InterPro" id="IPR007112">
    <property type="entry name" value="Expansin/allergen_DPBB_dom"/>
</dbReference>
<proteinExistence type="inferred from homology"/>
<dbReference type="InterPro" id="IPR036908">
    <property type="entry name" value="RlpA-like_sf"/>
</dbReference>
<accession>A0A3S4PEN2</accession>
<dbReference type="InterPro" id="IPR007117">
    <property type="entry name" value="Expansin_CBD"/>
</dbReference>
<dbReference type="AlphaFoldDB" id="A0A3S4PEN2"/>
<comment type="similarity">
    <text evidence="1 6">Belongs to the expansin family. Expansin A subfamily.</text>
</comment>
<keyword evidence="2 6" id="KW-0134">Cell wall</keyword>
<dbReference type="PANTHER" id="PTHR31867">
    <property type="entry name" value="EXPANSIN-A15"/>
    <property type="match status" value="1"/>
</dbReference>
<comment type="function">
    <text evidence="6">Causes loosening and extension of plant cell walls by disrupting non-covalent bonding between cellulose microfibrils and matrix glucans. No enzymatic activity has been found.</text>
</comment>
<dbReference type="PROSITE" id="PS50843">
    <property type="entry name" value="EXPANSIN_CBD"/>
    <property type="match status" value="1"/>
</dbReference>
<dbReference type="PROSITE" id="PS50842">
    <property type="entry name" value="EXPANSIN_EG45"/>
    <property type="match status" value="1"/>
</dbReference>
<dbReference type="Gene3D" id="2.60.40.760">
    <property type="entry name" value="Expansin, cellulose-binding-like domain"/>
    <property type="match status" value="1"/>
</dbReference>
<dbReference type="Pfam" id="PF03330">
    <property type="entry name" value="DPBB_1"/>
    <property type="match status" value="1"/>
</dbReference>
<keyword evidence="3 6" id="KW-0964">Secreted</keyword>
<evidence type="ECO:0000256" key="2">
    <source>
        <dbReference type="ARBA" id="ARBA00022512"/>
    </source>
</evidence>
<dbReference type="PRINTS" id="PR01226">
    <property type="entry name" value="EXPANSIN"/>
</dbReference>
<dbReference type="STRING" id="337451.A0A3S4PEN2"/>
<keyword evidence="5" id="KW-0472">Membrane</keyword>
<feature type="chain" id="PRO_5018381072" description="Expansin" evidence="6">
    <location>
        <begin position="29"/>
        <end position="263"/>
    </location>
</feature>
<dbReference type="InterPro" id="IPR009009">
    <property type="entry name" value="RlpA-like_DPBB"/>
</dbReference>
<protein>
    <recommendedName>
        <fullName evidence="6">Expansin</fullName>
    </recommendedName>
</protein>
<evidence type="ECO:0000256" key="4">
    <source>
        <dbReference type="ARBA" id="ARBA00022729"/>
    </source>
</evidence>
<dbReference type="SUPFAM" id="SSF50685">
    <property type="entry name" value="Barwin-like endoglucanases"/>
    <property type="match status" value="1"/>
</dbReference>
<organism evidence="9 10">
    <name type="scientific">Cinnamomum micranthum f. kanehirae</name>
    <dbReference type="NCBI Taxonomy" id="337451"/>
    <lineage>
        <taxon>Eukaryota</taxon>
        <taxon>Viridiplantae</taxon>
        <taxon>Streptophyta</taxon>
        <taxon>Embryophyta</taxon>
        <taxon>Tracheophyta</taxon>
        <taxon>Spermatophyta</taxon>
        <taxon>Magnoliopsida</taxon>
        <taxon>Magnoliidae</taxon>
        <taxon>Laurales</taxon>
        <taxon>Lauraceae</taxon>
        <taxon>Cinnamomum</taxon>
    </lineage>
</organism>
<dbReference type="CDD" id="cd22274">
    <property type="entry name" value="DPBB_EXPA_N"/>
    <property type="match status" value="1"/>
</dbReference>